<protein>
    <submittedName>
        <fullName evidence="10">Variant surface glycoprotein 1125.372</fullName>
    </submittedName>
</protein>
<evidence type="ECO:0000256" key="2">
    <source>
        <dbReference type="ARBA" id="ARBA00022475"/>
    </source>
</evidence>
<dbReference type="Gene3D" id="3.90.150.10">
    <property type="entry name" value="Variant Surface Glycoprotein, subunit A domain 1"/>
    <property type="match status" value="1"/>
</dbReference>
<feature type="compositionally biased region" description="Polar residues" evidence="7">
    <location>
        <begin position="401"/>
        <end position="411"/>
    </location>
</feature>
<keyword evidence="2" id="KW-1003">Cell membrane</keyword>
<dbReference type="Pfam" id="PF00913">
    <property type="entry name" value="Trypan_glycop"/>
    <property type="match status" value="1"/>
</dbReference>
<feature type="domain" description="Trypanosome variant surface glycoprotein A-type N-terminal" evidence="9">
    <location>
        <begin position="33"/>
        <end position="383"/>
    </location>
</feature>
<dbReference type="AlphaFoldDB" id="A0A1J0R498"/>
<dbReference type="SUPFAM" id="SSF58087">
    <property type="entry name" value="Variant surface glycoprotein (N-terminal domain)"/>
    <property type="match status" value="1"/>
</dbReference>
<feature type="chain" id="PRO_5013334830" evidence="8">
    <location>
        <begin position="21"/>
        <end position="482"/>
    </location>
</feature>
<reference evidence="10" key="1">
    <citation type="submission" date="2016-08" db="EMBL/GenBank/DDBJ databases">
        <title>VSG repertoire of Trypanosoma brucei EATRO 1125.</title>
        <authorList>
            <person name="Cross G.A."/>
        </authorList>
    </citation>
    <scope>NUCLEOTIDE SEQUENCE</scope>
    <source>
        <strain evidence="10">EATRO 1125</strain>
    </source>
</reference>
<name>A0A1J0R498_9TRYP</name>
<evidence type="ECO:0000313" key="10">
    <source>
        <dbReference type="EMBL" id="APD72663.1"/>
    </source>
</evidence>
<feature type="region of interest" description="Disordered" evidence="7">
    <location>
        <begin position="394"/>
        <end position="446"/>
    </location>
</feature>
<dbReference type="EMBL" id="KX698707">
    <property type="protein sequence ID" value="APD72663.1"/>
    <property type="molecule type" value="Genomic_DNA"/>
</dbReference>
<evidence type="ECO:0000256" key="7">
    <source>
        <dbReference type="SAM" id="MobiDB-lite"/>
    </source>
</evidence>
<evidence type="ECO:0000259" key="9">
    <source>
        <dbReference type="Pfam" id="PF00913"/>
    </source>
</evidence>
<dbReference type="GO" id="GO:0005886">
    <property type="term" value="C:plasma membrane"/>
    <property type="evidence" value="ECO:0007669"/>
    <property type="project" value="UniProtKB-SubCell"/>
</dbReference>
<accession>A0A1J0R498</accession>
<comment type="subcellular location">
    <subcellularLocation>
        <location evidence="1">Cell membrane</location>
        <topology evidence="1">Lipid-anchor</topology>
        <topology evidence="1">GPI-anchor</topology>
    </subcellularLocation>
</comment>
<feature type="compositionally biased region" description="Basic and acidic residues" evidence="7">
    <location>
        <begin position="416"/>
        <end position="446"/>
    </location>
</feature>
<keyword evidence="3" id="KW-0336">GPI-anchor</keyword>
<evidence type="ECO:0000256" key="6">
    <source>
        <dbReference type="ARBA" id="ARBA00023288"/>
    </source>
</evidence>
<feature type="signal peptide" evidence="8">
    <location>
        <begin position="1"/>
        <end position="20"/>
    </location>
</feature>
<evidence type="ECO:0000256" key="3">
    <source>
        <dbReference type="ARBA" id="ARBA00022622"/>
    </source>
</evidence>
<dbReference type="GO" id="GO:0042783">
    <property type="term" value="P:symbiont-mediated evasion of host immune response"/>
    <property type="evidence" value="ECO:0007669"/>
    <property type="project" value="InterPro"/>
</dbReference>
<sequence>MKRALLTAVVTTILFRRADAGPFDYSKSVAGPCDAASSLEHYRRETERKLLTAAQTAKDALIAAAKATLAGNQLDAAGELSAKLLAAELHKQAVGALDSLTTNWETTLTGLSTEAKMEGQQELLNDLLNVQLDSEPATLVATSLGAKPLAIQANLQGTGNKLCYKTPGEKDLRQEMPRGRTSTRPTITVFAAEAIPKAATANGPNTFCGTAGAASVDKLSSCGNSQAAAGFIGGKILKKKALSLTKKSTDSGAHYEDVSTEAIIPNKETLNDYAKKLTASEASLPKSIEAAQDNAEAIATSATVKDAIARKLGGPDASYSTKTKEVDDFIEKTFGKDASKVKEQLNKNLKDMIPSKEADQGDGKTKLENLNDINKLIKAHHYYAIKNYIADQENKKKNRENPSCPTKTQKAAESPKTADECKKHTTSEDCEKEKGCDFDDKKPEGERCFPKAETAKKDEKSFSGKLRVSVSQVFAGFVALLF</sequence>
<dbReference type="InterPro" id="IPR001812">
    <property type="entry name" value="Trypano_VSG_A_N_dom"/>
</dbReference>
<keyword evidence="4" id="KW-0472">Membrane</keyword>
<organism evidence="10">
    <name type="scientific">Trypanosoma brucei</name>
    <dbReference type="NCBI Taxonomy" id="5691"/>
    <lineage>
        <taxon>Eukaryota</taxon>
        <taxon>Discoba</taxon>
        <taxon>Euglenozoa</taxon>
        <taxon>Kinetoplastea</taxon>
        <taxon>Metakinetoplastina</taxon>
        <taxon>Trypanosomatida</taxon>
        <taxon>Trypanosomatidae</taxon>
        <taxon>Trypanosoma</taxon>
    </lineage>
</organism>
<proteinExistence type="predicted"/>
<evidence type="ECO:0000256" key="1">
    <source>
        <dbReference type="ARBA" id="ARBA00004609"/>
    </source>
</evidence>
<keyword evidence="8" id="KW-0732">Signal</keyword>
<dbReference type="GO" id="GO:0098552">
    <property type="term" value="C:side of membrane"/>
    <property type="evidence" value="ECO:0007669"/>
    <property type="project" value="UniProtKB-KW"/>
</dbReference>
<dbReference type="VEuPathDB" id="TriTrypDB:Tb427_000624000"/>
<evidence type="ECO:0000256" key="5">
    <source>
        <dbReference type="ARBA" id="ARBA00023180"/>
    </source>
</evidence>
<keyword evidence="5" id="KW-0325">Glycoprotein</keyword>
<evidence type="ECO:0000256" key="4">
    <source>
        <dbReference type="ARBA" id="ARBA00023136"/>
    </source>
</evidence>
<evidence type="ECO:0000256" key="8">
    <source>
        <dbReference type="SAM" id="SignalP"/>
    </source>
</evidence>
<keyword evidence="6" id="KW-0449">Lipoprotein</keyword>
<dbReference type="Gene3D" id="1.10.470.10">
    <property type="entry name" value="Variant Surface Glycoprotein, subunit A, domain 2"/>
    <property type="match status" value="1"/>
</dbReference>